<proteinExistence type="predicted"/>
<dbReference type="AlphaFoldDB" id="A0A7G8BLT5"/>
<dbReference type="EMBL" id="CP060394">
    <property type="protein sequence ID" value="QNI33505.1"/>
    <property type="molecule type" value="Genomic_DNA"/>
</dbReference>
<dbReference type="KEGG" id="adin:H7849_06035"/>
<dbReference type="Proteomes" id="UP000515312">
    <property type="component" value="Chromosome"/>
</dbReference>
<protein>
    <submittedName>
        <fullName evidence="2">Glycosyltransferase family 1 protein</fullName>
    </submittedName>
</protein>
<accession>A0A7G8BLT5</accession>
<dbReference type="RefSeq" id="WP_186744984.1">
    <property type="nucleotide sequence ID" value="NZ_CP060394.1"/>
</dbReference>
<evidence type="ECO:0000259" key="1">
    <source>
        <dbReference type="Pfam" id="PF13524"/>
    </source>
</evidence>
<dbReference type="GO" id="GO:0016740">
    <property type="term" value="F:transferase activity"/>
    <property type="evidence" value="ECO:0007669"/>
    <property type="project" value="UniProtKB-KW"/>
</dbReference>
<keyword evidence="2" id="KW-0808">Transferase</keyword>
<evidence type="ECO:0000313" key="3">
    <source>
        <dbReference type="Proteomes" id="UP000515312"/>
    </source>
</evidence>
<reference evidence="2 3" key="1">
    <citation type="submission" date="2020-08" db="EMBL/GenBank/DDBJ databases">
        <title>Edaphobacter telluris sp. nov. and Acidobacterium dinghuensis sp. nov., two acidobacteria isolated from forest soil.</title>
        <authorList>
            <person name="Fu J."/>
            <person name="Qiu L."/>
        </authorList>
    </citation>
    <scope>NUCLEOTIDE SEQUENCE [LARGE SCALE GENOMIC DNA]</scope>
    <source>
        <strain evidence="2">4Y35</strain>
    </source>
</reference>
<organism evidence="2 3">
    <name type="scientific">Alloacidobacterium dinghuense</name>
    <dbReference type="NCBI Taxonomy" id="2763107"/>
    <lineage>
        <taxon>Bacteria</taxon>
        <taxon>Pseudomonadati</taxon>
        <taxon>Acidobacteriota</taxon>
        <taxon>Terriglobia</taxon>
        <taxon>Terriglobales</taxon>
        <taxon>Acidobacteriaceae</taxon>
        <taxon>Alloacidobacterium</taxon>
    </lineage>
</organism>
<dbReference type="InterPro" id="IPR055259">
    <property type="entry name" value="YkvP/CgeB_Glyco_trans-like"/>
</dbReference>
<evidence type="ECO:0000313" key="2">
    <source>
        <dbReference type="EMBL" id="QNI33505.1"/>
    </source>
</evidence>
<keyword evidence="3" id="KW-1185">Reference proteome</keyword>
<gene>
    <name evidence="2" type="ORF">H7849_06035</name>
</gene>
<feature type="domain" description="Spore protein YkvP/CgeB glycosyl transferase-like" evidence="1">
    <location>
        <begin position="229"/>
        <end position="340"/>
    </location>
</feature>
<sequence length="381" mass="43587">MQTGQKTSRVLIFSQRNLTSIQPFLCPHVEFEDVIAQVDDVDMLAPRFNPNTRRQRIAKQLAYHTPLRLNPGIESTSIGAKYDLFLAICGNPTDLLRVHAAGDWRSKCRMAVCLIDEMWARQINHYKNYIRMLAEFDLVVLYYSMSIEPLNQHIGNKGLFMPPGVDTLRFCPWPDPPQRAIDVYSIGRRSAVTHHALLGMAKEEDIFYVHDSTSADRVLVPTEHRVLFANLLKRSRYFIVNPGLIDQPAARGNQIEIGNRYFEGAAAGAIMIGVRPNNDVFEKVFNWPEPMIDLPWDSSAVADVIRECDRDSERQETIRRRNVEQALLQHDWLYRWETVLNALGMDLLPKAQARKQRLHSLAEMVRKGVSSYSAPYIVGAK</sequence>
<dbReference type="Pfam" id="PF13524">
    <property type="entry name" value="Glyco_trans_1_2"/>
    <property type="match status" value="1"/>
</dbReference>
<name>A0A7G8BLT5_9BACT</name>